<proteinExistence type="predicted"/>
<dbReference type="AlphaFoldDB" id="A0AA40VIZ0"/>
<name>A0AA40VIZ0_9ACTN</name>
<dbReference type="EMBL" id="JACJIE010000013">
    <property type="protein sequence ID" value="MBA8946383.1"/>
    <property type="molecule type" value="Genomic_DNA"/>
</dbReference>
<feature type="region of interest" description="Disordered" evidence="1">
    <location>
        <begin position="217"/>
        <end position="248"/>
    </location>
</feature>
<gene>
    <name evidence="2" type="ORF">FHS33_004836</name>
</gene>
<reference evidence="2 3" key="1">
    <citation type="submission" date="2020-08" db="EMBL/GenBank/DDBJ databases">
        <title>Genomic Encyclopedia of Type Strains, Phase III (KMG-III): the genomes of soil and plant-associated and newly described type strains.</title>
        <authorList>
            <person name="Whitman W."/>
        </authorList>
    </citation>
    <scope>NUCLEOTIDE SEQUENCE [LARGE SCALE GENOMIC DNA]</scope>
    <source>
        <strain evidence="2 3">CECT 3271</strain>
    </source>
</reference>
<organism evidence="2 3">
    <name type="scientific">Streptomyces calvus</name>
    <dbReference type="NCBI Taxonomy" id="67282"/>
    <lineage>
        <taxon>Bacteria</taxon>
        <taxon>Bacillati</taxon>
        <taxon>Actinomycetota</taxon>
        <taxon>Actinomycetes</taxon>
        <taxon>Kitasatosporales</taxon>
        <taxon>Streptomycetaceae</taxon>
        <taxon>Streptomyces</taxon>
    </lineage>
</organism>
<evidence type="ECO:0000256" key="1">
    <source>
        <dbReference type="SAM" id="MobiDB-lite"/>
    </source>
</evidence>
<protein>
    <submittedName>
        <fullName evidence="2">Uncharacterized protein</fullName>
    </submittedName>
</protein>
<comment type="caution">
    <text evidence="2">The sequence shown here is derived from an EMBL/GenBank/DDBJ whole genome shotgun (WGS) entry which is preliminary data.</text>
</comment>
<feature type="compositionally biased region" description="Basic and acidic residues" evidence="1">
    <location>
        <begin position="217"/>
        <end position="234"/>
    </location>
</feature>
<evidence type="ECO:0000313" key="2">
    <source>
        <dbReference type="EMBL" id="MBA8946383.1"/>
    </source>
</evidence>
<evidence type="ECO:0000313" key="3">
    <source>
        <dbReference type="Proteomes" id="UP000530412"/>
    </source>
</evidence>
<accession>A0AA40VIZ0</accession>
<dbReference type="Proteomes" id="UP000530412">
    <property type="component" value="Unassembled WGS sequence"/>
</dbReference>
<sequence length="248" mass="27462">MGDGRPGGRWSAETAVSPARRRKRANTPLCRRTELKRAGFRVSTACRSRKSTGCSRSPVNIRGIQHTRVDQLPRVFPRREFMGAYATEVAKSTRRNNCCPIDPLNVSSGTNRPACATRRPFTCTSPAGTLPTPLRPAGFLTCRRDNVRLRRREKPEAIHPTPDSIRTIHPARARLDSSGEFSLGVIYVLWSWRAPTRSSTPTTAVIPLASAVREALREDRKSESSAGLHEDFKKQSRPLAPSPQGISP</sequence>
<feature type="region of interest" description="Disordered" evidence="1">
    <location>
        <begin position="1"/>
        <end position="26"/>
    </location>
</feature>